<reference evidence="7" key="1">
    <citation type="journal article" date="2019" name="Int. J. Syst. Evol. Microbiol.">
        <title>The Global Catalogue of Microorganisms (GCM) 10K type strain sequencing project: providing services to taxonomists for standard genome sequencing and annotation.</title>
        <authorList>
            <consortium name="The Broad Institute Genomics Platform"/>
            <consortium name="The Broad Institute Genome Sequencing Center for Infectious Disease"/>
            <person name="Wu L."/>
            <person name="Ma J."/>
        </authorList>
    </citation>
    <scope>NUCLEOTIDE SEQUENCE [LARGE SCALE GENOMIC DNA]</scope>
    <source>
        <strain evidence="7">JCM 11896</strain>
    </source>
</reference>
<dbReference type="PANTHER" id="PTHR30136:SF24">
    <property type="entry name" value="HTH-TYPE TRANSCRIPTIONAL REPRESSOR ALLR"/>
    <property type="match status" value="1"/>
</dbReference>
<dbReference type="SUPFAM" id="SSF55781">
    <property type="entry name" value="GAF domain-like"/>
    <property type="match status" value="1"/>
</dbReference>
<dbReference type="PROSITE" id="PS51078">
    <property type="entry name" value="ICLR_ED"/>
    <property type="match status" value="1"/>
</dbReference>
<dbReference type="Gene3D" id="1.10.10.10">
    <property type="entry name" value="Winged helix-like DNA-binding domain superfamily/Winged helix DNA-binding domain"/>
    <property type="match status" value="1"/>
</dbReference>
<evidence type="ECO:0000256" key="3">
    <source>
        <dbReference type="ARBA" id="ARBA00023163"/>
    </source>
</evidence>
<evidence type="ECO:0000256" key="2">
    <source>
        <dbReference type="ARBA" id="ARBA00023125"/>
    </source>
</evidence>
<accession>A0ABP4INV2</accession>
<evidence type="ECO:0000259" key="4">
    <source>
        <dbReference type="PROSITE" id="PS51077"/>
    </source>
</evidence>
<dbReference type="InterPro" id="IPR036390">
    <property type="entry name" value="WH_DNA-bd_sf"/>
</dbReference>
<evidence type="ECO:0000256" key="1">
    <source>
        <dbReference type="ARBA" id="ARBA00023015"/>
    </source>
</evidence>
<keyword evidence="7" id="KW-1185">Reference proteome</keyword>
<keyword evidence="2" id="KW-0238">DNA-binding</keyword>
<evidence type="ECO:0000313" key="6">
    <source>
        <dbReference type="EMBL" id="GAA1392590.1"/>
    </source>
</evidence>
<dbReference type="Pfam" id="PF01614">
    <property type="entry name" value="IclR_C"/>
    <property type="match status" value="1"/>
</dbReference>
<dbReference type="InterPro" id="IPR029016">
    <property type="entry name" value="GAF-like_dom_sf"/>
</dbReference>
<dbReference type="Pfam" id="PF09339">
    <property type="entry name" value="HTH_IclR"/>
    <property type="match status" value="1"/>
</dbReference>
<dbReference type="PANTHER" id="PTHR30136">
    <property type="entry name" value="HELIX-TURN-HELIX TRANSCRIPTIONAL REGULATOR, ICLR FAMILY"/>
    <property type="match status" value="1"/>
</dbReference>
<dbReference type="Proteomes" id="UP001501414">
    <property type="component" value="Unassembled WGS sequence"/>
</dbReference>
<dbReference type="RefSeq" id="WP_344024248.1">
    <property type="nucleotide sequence ID" value="NZ_BAAAJK010000018.1"/>
</dbReference>
<evidence type="ECO:0000259" key="5">
    <source>
        <dbReference type="PROSITE" id="PS51078"/>
    </source>
</evidence>
<name>A0ABP4INV2_9PSEU</name>
<dbReference type="SUPFAM" id="SSF46785">
    <property type="entry name" value="Winged helix' DNA-binding domain"/>
    <property type="match status" value="1"/>
</dbReference>
<gene>
    <name evidence="6" type="ORF">GCM10009613_37730</name>
</gene>
<keyword evidence="1" id="KW-0805">Transcription regulation</keyword>
<dbReference type="InterPro" id="IPR050707">
    <property type="entry name" value="HTH_MetabolicPath_Reg"/>
</dbReference>
<feature type="domain" description="HTH iclR-type" evidence="4">
    <location>
        <begin position="8"/>
        <end position="74"/>
    </location>
</feature>
<dbReference type="InterPro" id="IPR005471">
    <property type="entry name" value="Tscrpt_reg_IclR_N"/>
</dbReference>
<dbReference type="SMART" id="SM00346">
    <property type="entry name" value="HTH_ICLR"/>
    <property type="match status" value="1"/>
</dbReference>
<sequence>MTQAPHTGHGLARDIDLLEALASPQAHRTGGLGVAQVARLTGREKSQVSRTLRALADAGLVERDADSLVYRLGWRLFSLVARGTDGRLTGVAEPVLHRLAVATEETVHLCVLRDDALLTVRTVSGHSYRTSGWEGHRAPLACTSAGRVLLADATPDELYVRFGAVDDLVPGHPDATARTVPQLWQAIREAAERGWAEVREEFEPGVSGVSAPVRDFRGRVVAAINVIGPSGRIGDRLGELGRTTAAAARAVSAELGWAPGAG</sequence>
<organism evidence="6 7">
    <name type="scientific">Pseudonocardia kongjuensis</name>
    <dbReference type="NCBI Taxonomy" id="102227"/>
    <lineage>
        <taxon>Bacteria</taxon>
        <taxon>Bacillati</taxon>
        <taxon>Actinomycetota</taxon>
        <taxon>Actinomycetes</taxon>
        <taxon>Pseudonocardiales</taxon>
        <taxon>Pseudonocardiaceae</taxon>
        <taxon>Pseudonocardia</taxon>
    </lineage>
</organism>
<protein>
    <submittedName>
        <fullName evidence="6">IclR family transcriptional regulator</fullName>
    </submittedName>
</protein>
<dbReference type="InterPro" id="IPR014757">
    <property type="entry name" value="Tscrpt_reg_IclR_C"/>
</dbReference>
<feature type="domain" description="IclR-ED" evidence="5">
    <location>
        <begin position="75"/>
        <end position="257"/>
    </location>
</feature>
<proteinExistence type="predicted"/>
<evidence type="ECO:0000313" key="7">
    <source>
        <dbReference type="Proteomes" id="UP001501414"/>
    </source>
</evidence>
<dbReference type="EMBL" id="BAAAJK010000018">
    <property type="protein sequence ID" value="GAA1392590.1"/>
    <property type="molecule type" value="Genomic_DNA"/>
</dbReference>
<comment type="caution">
    <text evidence="6">The sequence shown here is derived from an EMBL/GenBank/DDBJ whole genome shotgun (WGS) entry which is preliminary data.</text>
</comment>
<keyword evidence="3" id="KW-0804">Transcription</keyword>
<dbReference type="PROSITE" id="PS51077">
    <property type="entry name" value="HTH_ICLR"/>
    <property type="match status" value="1"/>
</dbReference>
<dbReference type="InterPro" id="IPR036388">
    <property type="entry name" value="WH-like_DNA-bd_sf"/>
</dbReference>
<dbReference type="Gene3D" id="3.30.450.40">
    <property type="match status" value="1"/>
</dbReference>